<dbReference type="Proteomes" id="UP001152747">
    <property type="component" value="Unassembled WGS sequence"/>
</dbReference>
<evidence type="ECO:0000256" key="1">
    <source>
        <dbReference type="SAM" id="MobiDB-lite"/>
    </source>
</evidence>
<accession>A0A9P1N5Z3</accession>
<feature type="compositionally biased region" description="Basic and acidic residues" evidence="1">
    <location>
        <begin position="118"/>
        <end position="136"/>
    </location>
</feature>
<proteinExistence type="predicted"/>
<dbReference type="EMBL" id="CANHGI010000004">
    <property type="protein sequence ID" value="CAI5449261.1"/>
    <property type="molecule type" value="Genomic_DNA"/>
</dbReference>
<gene>
    <name evidence="2" type="ORF">CAMP_LOCUS11898</name>
</gene>
<feature type="region of interest" description="Disordered" evidence="1">
    <location>
        <begin position="33"/>
        <end position="167"/>
    </location>
</feature>
<feature type="compositionally biased region" description="Basic and acidic residues" evidence="1">
    <location>
        <begin position="52"/>
        <end position="110"/>
    </location>
</feature>
<evidence type="ECO:0000313" key="2">
    <source>
        <dbReference type="EMBL" id="CAI5449261.1"/>
    </source>
</evidence>
<evidence type="ECO:0000313" key="3">
    <source>
        <dbReference type="Proteomes" id="UP001152747"/>
    </source>
</evidence>
<dbReference type="AlphaFoldDB" id="A0A9P1N5Z3"/>
<keyword evidence="3" id="KW-1185">Reference proteome</keyword>
<comment type="caution">
    <text evidence="2">The sequence shown here is derived from an EMBL/GenBank/DDBJ whole genome shotgun (WGS) entry which is preliminary data.</text>
</comment>
<sequence>MTLIIIENNLIKMLFMFCIFGWVSLLTGCSSKKPAVKDSKRATSENLSKVESNPKSDKPKTPSKKASEKPKVERKKSSEKKAKDEPKKNQAKSAEDANKKDVETKSEKVDIASLMLKKVAEETVPKTDLESDKDDSPGGPGVAGNHDEVKRTPKKKEKAEPSDYAFN</sequence>
<organism evidence="2 3">
    <name type="scientific">Caenorhabditis angaria</name>
    <dbReference type="NCBI Taxonomy" id="860376"/>
    <lineage>
        <taxon>Eukaryota</taxon>
        <taxon>Metazoa</taxon>
        <taxon>Ecdysozoa</taxon>
        <taxon>Nematoda</taxon>
        <taxon>Chromadorea</taxon>
        <taxon>Rhabditida</taxon>
        <taxon>Rhabditina</taxon>
        <taxon>Rhabditomorpha</taxon>
        <taxon>Rhabditoidea</taxon>
        <taxon>Rhabditidae</taxon>
        <taxon>Peloderinae</taxon>
        <taxon>Caenorhabditis</taxon>
    </lineage>
</organism>
<feature type="compositionally biased region" description="Basic and acidic residues" evidence="1">
    <location>
        <begin position="145"/>
        <end position="161"/>
    </location>
</feature>
<reference evidence="2" key="1">
    <citation type="submission" date="2022-11" db="EMBL/GenBank/DDBJ databases">
        <authorList>
            <person name="Kikuchi T."/>
        </authorList>
    </citation>
    <scope>NUCLEOTIDE SEQUENCE</scope>
    <source>
        <strain evidence="2">PS1010</strain>
    </source>
</reference>
<name>A0A9P1N5Z3_9PELO</name>
<protein>
    <submittedName>
        <fullName evidence="2">Uncharacterized protein</fullName>
    </submittedName>
</protein>